<reference evidence="1" key="1">
    <citation type="journal article" date="2019" name="Sci. Rep.">
        <title>Draft genome of Tanacetum cinerariifolium, the natural source of mosquito coil.</title>
        <authorList>
            <person name="Yamashiro T."/>
            <person name="Shiraishi A."/>
            <person name="Satake H."/>
            <person name="Nakayama K."/>
        </authorList>
    </citation>
    <scope>NUCLEOTIDE SEQUENCE</scope>
</reference>
<organism evidence="1">
    <name type="scientific">Tanacetum cinerariifolium</name>
    <name type="common">Dalmatian daisy</name>
    <name type="synonym">Chrysanthemum cinerariifolium</name>
    <dbReference type="NCBI Taxonomy" id="118510"/>
    <lineage>
        <taxon>Eukaryota</taxon>
        <taxon>Viridiplantae</taxon>
        <taxon>Streptophyta</taxon>
        <taxon>Embryophyta</taxon>
        <taxon>Tracheophyta</taxon>
        <taxon>Spermatophyta</taxon>
        <taxon>Magnoliopsida</taxon>
        <taxon>eudicotyledons</taxon>
        <taxon>Gunneridae</taxon>
        <taxon>Pentapetalae</taxon>
        <taxon>asterids</taxon>
        <taxon>campanulids</taxon>
        <taxon>Asterales</taxon>
        <taxon>Asteraceae</taxon>
        <taxon>Asteroideae</taxon>
        <taxon>Anthemideae</taxon>
        <taxon>Anthemidinae</taxon>
        <taxon>Tanacetum</taxon>
    </lineage>
</organism>
<protein>
    <submittedName>
        <fullName evidence="1">Uncharacterized protein</fullName>
    </submittedName>
</protein>
<name>A0A699GWS8_TANCI</name>
<proteinExistence type="predicted"/>
<sequence length="185" mass="20173">MTLRVDQINLISKQLVILFHLELQGNVVLVKGFYYLECWTFQIRFACFFFLILLQNHVMNDPISPVLLRSLFSSGSWYDLAKASAQLFLASGKSVRGMIQPGSGVSSMFSSGTGFNQSGLVLVLGRCETSMSSESDIVTSSGIGTSSMGCLEGGAGYCLEELERASLISDVFQVEDYRSGGCFDP</sequence>
<evidence type="ECO:0000313" key="1">
    <source>
        <dbReference type="EMBL" id="GEW15210.1"/>
    </source>
</evidence>
<accession>A0A699GWS8</accession>
<comment type="caution">
    <text evidence="1">The sequence shown here is derived from an EMBL/GenBank/DDBJ whole genome shotgun (WGS) entry which is preliminary data.</text>
</comment>
<gene>
    <name evidence="1" type="ORF">Tci_187186</name>
</gene>
<dbReference type="EMBL" id="BKCJ010047050">
    <property type="protein sequence ID" value="GEW15210.1"/>
    <property type="molecule type" value="Genomic_DNA"/>
</dbReference>
<dbReference type="AlphaFoldDB" id="A0A699GWS8"/>